<dbReference type="InterPro" id="IPR006104">
    <property type="entry name" value="Glyco_hydro_2_N"/>
</dbReference>
<dbReference type="InterPro" id="IPR008979">
    <property type="entry name" value="Galactose-bd-like_sf"/>
</dbReference>
<dbReference type="Proteomes" id="UP000646579">
    <property type="component" value="Unassembled WGS sequence"/>
</dbReference>
<dbReference type="InterPro" id="IPR051913">
    <property type="entry name" value="GH2_Domain-Containing"/>
</dbReference>
<sequence length="902" mass="101789">MLFETALAGEWEFALDSESVGEREKWFDGTLPETIALPGSVDEAAKTPLTTEKTMFFLSRKHPYVGKAWYARDFEVPENAHGLFHHLFLERVHGELNVWVDGYKLGRDDSLSTPNRLLIGQLSAGKHRLVMMIDNARYEAVGEAVIRENSMMSDVAHSQSDHTQTNWNGVVGRMAIEAARASIARLDIDARSHEAQVKIELEAYDPSLRWPTYWTEEHTDELVLSFDFGDDAQPLEIRHPFRLDSAFLEAEIEVALPEDARRWDEFDPVVHRLAVTWLRDGIEQDRHATSFGIRSFERDGRRLLLNGRPVFLRGTLDCAIFPLTGYPPTDHQGWRKVFGAVKAYGLNHVRYHSWCPPEAAFDVADEMGILLHVETPVWPVLGADPNLDRYIHAEAERIIKAYGNHPSFVMFCVGNEVHGDGLHAFLERFIGEWKARDKRRAYTGGSGWPTTQRADYASKPEARSQRWQEGLEARLNARPLETRTDWRNYVEAETLPLLSHEIGQWCVFPNLDEIDKYTGVTEARSFELVRDDLDKKGLLHLWHDYFINNGKLQTQLYKEDIEAALRTRDFLGTQLLGLQDFTGQGTALVGVVDAFWDPKPYVSAEEFSEFCSPVVPLVRASKFVVEQGAGFEADVQIAQFGPKHLHDARIRWQLLGAHGCAAEGTIEVGNLPTGHLHDVGSISIDTSNLPAAERYELVISLDGTEYRNRWGVWVLPADEAPAPPKIVHELDDQVLALVEDGETVVFQPRPEAMKPNASLGHTAAFWNTLWTQGQEPHTMGLLNDSDHPAFAGFPIDRHSDWHLWELTFHRRALDVAGFDVGALMRVIDDWNANRDLVLLAEVALGKGRLILSAIDLTTDLNQRPVARCLRASLARYAASSKKPLAPSARAEGIKSWWRKVAA</sequence>
<comment type="caution">
    <text evidence="4">The sequence shown here is derived from an EMBL/GenBank/DDBJ whole genome shotgun (WGS) entry which is preliminary data.</text>
</comment>
<evidence type="ECO:0000313" key="4">
    <source>
        <dbReference type="EMBL" id="GHA21866.1"/>
    </source>
</evidence>
<accession>A0A918VRC6</accession>
<dbReference type="RefSeq" id="WP_189425160.1">
    <property type="nucleotide sequence ID" value="NZ_BMZE01000002.1"/>
</dbReference>
<keyword evidence="5" id="KW-1185">Reference proteome</keyword>
<dbReference type="SUPFAM" id="SSF51445">
    <property type="entry name" value="(Trans)glycosidases"/>
    <property type="match status" value="1"/>
</dbReference>
<reference evidence="4" key="1">
    <citation type="journal article" date="2014" name="Int. J. Syst. Evol. Microbiol.">
        <title>Complete genome sequence of Corynebacterium casei LMG S-19264T (=DSM 44701T), isolated from a smear-ripened cheese.</title>
        <authorList>
            <consortium name="US DOE Joint Genome Institute (JGI-PGF)"/>
            <person name="Walter F."/>
            <person name="Albersmeier A."/>
            <person name="Kalinowski J."/>
            <person name="Ruckert C."/>
        </authorList>
    </citation>
    <scope>NUCLEOTIDE SEQUENCE</scope>
    <source>
        <strain evidence="4">KCTC 32437</strain>
    </source>
</reference>
<proteinExistence type="inferred from homology"/>
<gene>
    <name evidence="4" type="ORF">GCM10007989_16500</name>
</gene>
<dbReference type="PANTHER" id="PTHR42732">
    <property type="entry name" value="BETA-GALACTOSIDASE"/>
    <property type="match status" value="1"/>
</dbReference>
<dbReference type="Gene3D" id="3.20.20.80">
    <property type="entry name" value="Glycosidases"/>
    <property type="match status" value="1"/>
</dbReference>
<feature type="region of interest" description="Disordered" evidence="2">
    <location>
        <begin position="441"/>
        <end position="463"/>
    </location>
</feature>
<name>A0A918VRC6_9HYPH</name>
<dbReference type="Gene3D" id="2.60.120.260">
    <property type="entry name" value="Galactose-binding domain-like"/>
    <property type="match status" value="1"/>
</dbReference>
<dbReference type="GO" id="GO:0004553">
    <property type="term" value="F:hydrolase activity, hydrolyzing O-glycosyl compounds"/>
    <property type="evidence" value="ECO:0007669"/>
    <property type="project" value="InterPro"/>
</dbReference>
<evidence type="ECO:0000259" key="3">
    <source>
        <dbReference type="Pfam" id="PF02837"/>
    </source>
</evidence>
<dbReference type="GO" id="GO:0005975">
    <property type="term" value="P:carbohydrate metabolic process"/>
    <property type="evidence" value="ECO:0007669"/>
    <property type="project" value="InterPro"/>
</dbReference>
<dbReference type="AlphaFoldDB" id="A0A918VRC6"/>
<evidence type="ECO:0000256" key="2">
    <source>
        <dbReference type="SAM" id="MobiDB-lite"/>
    </source>
</evidence>
<reference evidence="4" key="2">
    <citation type="submission" date="2020-09" db="EMBL/GenBank/DDBJ databases">
        <authorList>
            <person name="Sun Q."/>
            <person name="Kim S."/>
        </authorList>
    </citation>
    <scope>NUCLEOTIDE SEQUENCE</scope>
    <source>
        <strain evidence="4">KCTC 32437</strain>
    </source>
</reference>
<dbReference type="PANTHER" id="PTHR42732:SF1">
    <property type="entry name" value="BETA-MANNOSIDASE"/>
    <property type="match status" value="1"/>
</dbReference>
<dbReference type="InterPro" id="IPR017853">
    <property type="entry name" value="GH"/>
</dbReference>
<protein>
    <submittedName>
        <fullName evidence="4">Beta-galactosidase</fullName>
    </submittedName>
</protein>
<comment type="similarity">
    <text evidence="1">Belongs to the glycosyl hydrolase 2 family.</text>
</comment>
<organism evidence="4 5">
    <name type="scientific">Devosia pacifica</name>
    <dbReference type="NCBI Taxonomy" id="1335967"/>
    <lineage>
        <taxon>Bacteria</taxon>
        <taxon>Pseudomonadati</taxon>
        <taxon>Pseudomonadota</taxon>
        <taxon>Alphaproteobacteria</taxon>
        <taxon>Hyphomicrobiales</taxon>
        <taxon>Devosiaceae</taxon>
        <taxon>Devosia</taxon>
    </lineage>
</organism>
<dbReference type="Pfam" id="PF02837">
    <property type="entry name" value="Glyco_hydro_2_N"/>
    <property type="match status" value="1"/>
</dbReference>
<feature type="domain" description="Glycosyl hydrolases family 2 sugar binding" evidence="3">
    <location>
        <begin position="6"/>
        <end position="133"/>
    </location>
</feature>
<dbReference type="SUPFAM" id="SSF49785">
    <property type="entry name" value="Galactose-binding domain-like"/>
    <property type="match status" value="1"/>
</dbReference>
<evidence type="ECO:0000313" key="5">
    <source>
        <dbReference type="Proteomes" id="UP000646579"/>
    </source>
</evidence>
<evidence type="ECO:0000256" key="1">
    <source>
        <dbReference type="ARBA" id="ARBA00007401"/>
    </source>
</evidence>
<dbReference type="EMBL" id="BMZE01000002">
    <property type="protein sequence ID" value="GHA21866.1"/>
    <property type="molecule type" value="Genomic_DNA"/>
</dbReference>